<evidence type="ECO:0000313" key="2">
    <source>
        <dbReference type="EMBL" id="RWX49458.1"/>
    </source>
</evidence>
<dbReference type="GO" id="GO:0006508">
    <property type="term" value="P:proteolysis"/>
    <property type="evidence" value="ECO:0007669"/>
    <property type="project" value="UniProtKB-KW"/>
</dbReference>
<gene>
    <name evidence="2" type="ORF">VT98_10481</name>
</gene>
<proteinExistence type="predicted"/>
<feature type="non-terminal residue" evidence="2">
    <location>
        <position position="90"/>
    </location>
</feature>
<dbReference type="EC" id="3.4.21.102" evidence="2"/>
<accession>A0A444J8N7</accession>
<name>A0A444J8N7_9BACT</name>
<comment type="caution">
    <text evidence="2">The sequence shown here is derived from an EMBL/GenBank/DDBJ whole genome shotgun (WGS) entry which is preliminary data.</text>
</comment>
<dbReference type="AlphaFoldDB" id="A0A444J8N7"/>
<keyword evidence="2" id="KW-0645">Protease</keyword>
<organism evidence="2 3">
    <name type="scientific">Candidatus Electrothrix communis</name>
    <dbReference type="NCBI Taxonomy" id="1859133"/>
    <lineage>
        <taxon>Bacteria</taxon>
        <taxon>Pseudomonadati</taxon>
        <taxon>Thermodesulfobacteriota</taxon>
        <taxon>Desulfobulbia</taxon>
        <taxon>Desulfobulbales</taxon>
        <taxon>Desulfobulbaceae</taxon>
        <taxon>Candidatus Electrothrix</taxon>
    </lineage>
</organism>
<dbReference type="Proteomes" id="UP000288086">
    <property type="component" value="Unassembled WGS sequence"/>
</dbReference>
<evidence type="ECO:0000313" key="3">
    <source>
        <dbReference type="Proteomes" id="UP000288086"/>
    </source>
</evidence>
<reference evidence="2 3" key="1">
    <citation type="submission" date="2017-01" db="EMBL/GenBank/DDBJ databases">
        <title>The cable genome- insights into the physiology and evolution of filamentous bacteria capable of sulfide oxidation via long distance electron transfer.</title>
        <authorList>
            <person name="Schreiber L."/>
            <person name="Bjerg J.T."/>
            <person name="Boggild A."/>
            <person name="Van De Vossenberg J."/>
            <person name="Meysman F."/>
            <person name="Nielsen L.P."/>
            <person name="Schramm A."/>
            <person name="Kjeldsen K.U."/>
        </authorList>
    </citation>
    <scope>NUCLEOTIDE SEQUENCE [LARGE SCALE GENOMIC DNA]</scope>
    <source>
        <strain evidence="2">A1</strain>
    </source>
</reference>
<dbReference type="InterPro" id="IPR020992">
    <property type="entry name" value="Tail_Prtase_C"/>
</dbReference>
<sequence>MDNSLPWDRVEAVSHPSWHGPHFDRERIHEQSRNYVAKSKRFKKIKEESLKAKKRKEETEVPVFLAGVIKERKELDQARKEAREAGVLAD</sequence>
<dbReference type="GO" id="GO:0004252">
    <property type="term" value="F:serine-type endopeptidase activity"/>
    <property type="evidence" value="ECO:0007669"/>
    <property type="project" value="UniProtKB-EC"/>
</dbReference>
<keyword evidence="2" id="KW-0378">Hydrolase</keyword>
<feature type="domain" description="Tail specific protease C-terminal" evidence="1">
    <location>
        <begin position="1"/>
        <end position="84"/>
    </location>
</feature>
<protein>
    <submittedName>
        <fullName evidence="2">C-terminal domain of tail specific protease (DUF3340)</fullName>
        <ecNumber evidence="2">3.4.21.102</ecNumber>
    </submittedName>
</protein>
<keyword evidence="3" id="KW-1185">Reference proteome</keyword>
<dbReference type="Pfam" id="PF11818">
    <property type="entry name" value="DUF3340"/>
    <property type="match status" value="1"/>
</dbReference>
<evidence type="ECO:0000259" key="1">
    <source>
        <dbReference type="Pfam" id="PF11818"/>
    </source>
</evidence>
<dbReference type="EMBL" id="MTKP01000048">
    <property type="protein sequence ID" value="RWX49458.1"/>
    <property type="molecule type" value="Genomic_DNA"/>
</dbReference>